<protein>
    <submittedName>
        <fullName evidence="1">Uncharacterized protein</fullName>
    </submittedName>
</protein>
<gene>
    <name evidence="1" type="ORF">EDD29_0217</name>
</gene>
<evidence type="ECO:0000313" key="2">
    <source>
        <dbReference type="Proteomes" id="UP000272400"/>
    </source>
</evidence>
<dbReference type="EMBL" id="RJKE01000001">
    <property type="protein sequence ID" value="ROO82734.1"/>
    <property type="molecule type" value="Genomic_DNA"/>
</dbReference>
<dbReference type="RefSeq" id="WP_123661715.1">
    <property type="nucleotide sequence ID" value="NZ_RJKE01000001.1"/>
</dbReference>
<accession>A0A3N1CNJ6</accession>
<reference evidence="1 2" key="1">
    <citation type="submission" date="2018-11" db="EMBL/GenBank/DDBJ databases">
        <title>Sequencing the genomes of 1000 actinobacteria strains.</title>
        <authorList>
            <person name="Klenk H.-P."/>
        </authorList>
    </citation>
    <scope>NUCLEOTIDE SEQUENCE [LARGE SCALE GENOMIC DNA]</scope>
    <source>
        <strain evidence="1 2">DSM 44254</strain>
    </source>
</reference>
<keyword evidence="2" id="KW-1185">Reference proteome</keyword>
<dbReference type="Proteomes" id="UP000272400">
    <property type="component" value="Unassembled WGS sequence"/>
</dbReference>
<proteinExistence type="predicted"/>
<organism evidence="1 2">
    <name type="scientific">Actinocorallia herbida</name>
    <dbReference type="NCBI Taxonomy" id="58109"/>
    <lineage>
        <taxon>Bacteria</taxon>
        <taxon>Bacillati</taxon>
        <taxon>Actinomycetota</taxon>
        <taxon>Actinomycetes</taxon>
        <taxon>Streptosporangiales</taxon>
        <taxon>Thermomonosporaceae</taxon>
        <taxon>Actinocorallia</taxon>
    </lineage>
</organism>
<comment type="caution">
    <text evidence="1">The sequence shown here is derived from an EMBL/GenBank/DDBJ whole genome shotgun (WGS) entry which is preliminary data.</text>
</comment>
<dbReference type="OrthoDB" id="164665at2"/>
<sequence>MTDATFRAGDRVEVRPVAEIMATLDAAGELDSMPFMPEMLRFCGRRMTVQKVAHKICDVIEQTGLRRLDDAYILTGARCDGSAHGGCETACTLFWRSAWLRPVDPAAADPVPPEPVTLPIVGIGATVRETPDGTRYRCQATEILRAAPGHVKLKDLDQYVRDVRTGNAGAFAVLRALFFGLFNRWQKLSRRLPRALRIRGGLEWGWVDGRAGRTTPVATLDLKPGELVRVKTIEEINATLNAGKLNRGMGFDEEMSRFCGRTARVRSRVARCLDERTGQMMEMKTPAVILEGLFCEGAYGANCPRAYVPFWREIWLDRVDDPS</sequence>
<dbReference type="AlphaFoldDB" id="A0A3N1CNJ6"/>
<name>A0A3N1CNJ6_9ACTN</name>
<evidence type="ECO:0000313" key="1">
    <source>
        <dbReference type="EMBL" id="ROO82734.1"/>
    </source>
</evidence>